<gene>
    <name evidence="1" type="ORF">ACFPIH_51920</name>
</gene>
<evidence type="ECO:0000313" key="1">
    <source>
        <dbReference type="EMBL" id="MFC4507820.1"/>
    </source>
</evidence>
<name>A0ABV9B6C8_9ACTN</name>
<reference evidence="2" key="1">
    <citation type="journal article" date="2019" name="Int. J. Syst. Evol. Microbiol.">
        <title>The Global Catalogue of Microorganisms (GCM) 10K type strain sequencing project: providing services to taxonomists for standard genome sequencing and annotation.</title>
        <authorList>
            <consortium name="The Broad Institute Genomics Platform"/>
            <consortium name="The Broad Institute Genome Sequencing Center for Infectious Disease"/>
            <person name="Wu L."/>
            <person name="Ma J."/>
        </authorList>
    </citation>
    <scope>NUCLEOTIDE SEQUENCE [LARGE SCALE GENOMIC DNA]</scope>
    <source>
        <strain evidence="2">CGMCC 4.7177</strain>
    </source>
</reference>
<evidence type="ECO:0000313" key="2">
    <source>
        <dbReference type="Proteomes" id="UP001595839"/>
    </source>
</evidence>
<comment type="caution">
    <text evidence="1">The sequence shown here is derived from an EMBL/GenBank/DDBJ whole genome shotgun (WGS) entry which is preliminary data.</text>
</comment>
<dbReference type="Proteomes" id="UP001595839">
    <property type="component" value="Unassembled WGS sequence"/>
</dbReference>
<protein>
    <recommendedName>
        <fullName evidence="3">Transposase</fullName>
    </recommendedName>
</protein>
<evidence type="ECO:0008006" key="3">
    <source>
        <dbReference type="Google" id="ProtNLM"/>
    </source>
</evidence>
<keyword evidence="2" id="KW-1185">Reference proteome</keyword>
<organism evidence="1 2">
    <name type="scientific">Streptomyces vulcanius</name>
    <dbReference type="NCBI Taxonomy" id="1441876"/>
    <lineage>
        <taxon>Bacteria</taxon>
        <taxon>Bacillati</taxon>
        <taxon>Actinomycetota</taxon>
        <taxon>Actinomycetes</taxon>
        <taxon>Kitasatosporales</taxon>
        <taxon>Streptomycetaceae</taxon>
        <taxon>Streptomyces</taxon>
    </lineage>
</organism>
<proteinExistence type="predicted"/>
<accession>A0ABV9B6C8</accession>
<sequence>MREILKRKRYGRRDGFRWSKTVGAWIRYHTRDHKADTWSIDRLSLALRLELGLKACRVIDNATRRERNVDSEAFTVGTTSRTTARTPLLNSWLRE</sequence>
<dbReference type="EMBL" id="JBHSFK010000061">
    <property type="protein sequence ID" value="MFC4507820.1"/>
    <property type="molecule type" value="Genomic_DNA"/>
</dbReference>